<evidence type="ECO:0000256" key="1">
    <source>
        <dbReference type="SAM" id="MobiDB-lite"/>
    </source>
</evidence>
<organism evidence="2 3">
    <name type="scientific">Mycobacterium adipatum</name>
    <dbReference type="NCBI Taxonomy" id="1682113"/>
    <lineage>
        <taxon>Bacteria</taxon>
        <taxon>Bacillati</taxon>
        <taxon>Actinomycetota</taxon>
        <taxon>Actinomycetes</taxon>
        <taxon>Mycobacteriales</taxon>
        <taxon>Mycobacteriaceae</taxon>
        <taxon>Mycobacterium</taxon>
    </lineage>
</organism>
<feature type="region of interest" description="Disordered" evidence="1">
    <location>
        <begin position="66"/>
        <end position="85"/>
    </location>
</feature>
<proteinExistence type="predicted"/>
<evidence type="ECO:0000313" key="2">
    <source>
        <dbReference type="EMBL" id="ANE79879.1"/>
    </source>
</evidence>
<evidence type="ECO:0000313" key="3">
    <source>
        <dbReference type="Proteomes" id="UP000077143"/>
    </source>
</evidence>
<dbReference type="EMBL" id="CP015596">
    <property type="protein sequence ID" value="ANE79879.1"/>
    <property type="molecule type" value="Genomic_DNA"/>
</dbReference>
<dbReference type="RefSeq" id="WP_067995007.1">
    <property type="nucleotide sequence ID" value="NZ_CP015596.1"/>
</dbReference>
<accession>A0A172UKW3</accession>
<sequence>MTVLSGCGVQIQTIAQSPLYLAAPPTEFGPSPAASQIFAPCVAAKAEPLRNTASAVADLLVGKDPYGTDCAPNPDTGIPLDSKIERAPRVLSPEPTDPQRSAMLVTDELVGAVLTGTGEYWYQPVTGPA</sequence>
<protein>
    <submittedName>
        <fullName evidence="2">Uncharacterized protein</fullName>
    </submittedName>
</protein>
<dbReference type="KEGG" id="madi:A7U43_11620"/>
<dbReference type="Proteomes" id="UP000077143">
    <property type="component" value="Chromosome"/>
</dbReference>
<reference evidence="2 3" key="1">
    <citation type="submission" date="2016-05" db="EMBL/GenBank/DDBJ databases">
        <title>Complete genome sequence of a phthalic acid esters degrading Mycobacterium sp. YC-RL4.</title>
        <authorList>
            <person name="Ren L."/>
            <person name="Fan S."/>
            <person name="Ruth N."/>
            <person name="Jia Y."/>
            <person name="Wang J."/>
            <person name="Qiao C."/>
        </authorList>
    </citation>
    <scope>NUCLEOTIDE SEQUENCE [LARGE SCALE GENOMIC DNA]</scope>
    <source>
        <strain evidence="2 3">YC-RL4</strain>
    </source>
</reference>
<dbReference type="OrthoDB" id="4640864at2"/>
<name>A0A172UKW3_9MYCO</name>
<gene>
    <name evidence="2" type="ORF">A7U43_11620</name>
</gene>
<keyword evidence="3" id="KW-1185">Reference proteome</keyword>
<dbReference type="AlphaFoldDB" id="A0A172UKW3"/>